<comment type="caution">
    <text evidence="1">The sequence shown here is derived from an EMBL/GenBank/DDBJ whole genome shotgun (WGS) entry which is preliminary data.</text>
</comment>
<reference evidence="1" key="1">
    <citation type="journal article" date="2014" name="Front. Microbiol.">
        <title>High frequency of phylogenetically diverse reductive dehalogenase-homologous genes in deep subseafloor sedimentary metagenomes.</title>
        <authorList>
            <person name="Kawai M."/>
            <person name="Futagami T."/>
            <person name="Toyoda A."/>
            <person name="Takaki Y."/>
            <person name="Nishi S."/>
            <person name="Hori S."/>
            <person name="Arai W."/>
            <person name="Tsubouchi T."/>
            <person name="Morono Y."/>
            <person name="Uchiyama I."/>
            <person name="Ito T."/>
            <person name="Fujiyama A."/>
            <person name="Inagaki F."/>
            <person name="Takami H."/>
        </authorList>
    </citation>
    <scope>NUCLEOTIDE SEQUENCE</scope>
    <source>
        <strain evidence="1">Expedition CK06-06</strain>
    </source>
</reference>
<organism evidence="1">
    <name type="scientific">marine sediment metagenome</name>
    <dbReference type="NCBI Taxonomy" id="412755"/>
    <lineage>
        <taxon>unclassified sequences</taxon>
        <taxon>metagenomes</taxon>
        <taxon>ecological metagenomes</taxon>
    </lineage>
</organism>
<accession>X1IIC1</accession>
<gene>
    <name evidence="1" type="ORF">S03H2_63104</name>
</gene>
<dbReference type="AlphaFoldDB" id="X1IIC1"/>
<name>X1IIC1_9ZZZZ</name>
<protein>
    <submittedName>
        <fullName evidence="1">Uncharacterized protein</fullName>
    </submittedName>
</protein>
<dbReference type="EMBL" id="BARU01040854">
    <property type="protein sequence ID" value="GAH82156.1"/>
    <property type="molecule type" value="Genomic_DNA"/>
</dbReference>
<proteinExistence type="predicted"/>
<evidence type="ECO:0000313" key="1">
    <source>
        <dbReference type="EMBL" id="GAH82156.1"/>
    </source>
</evidence>
<sequence length="69" mass="7772">MKLPDTWKCHICGEERPDERISVFTTPWVINGQTVGSQNIRYCNDRPACIEGAKDSSLDFSFPKAKGEP</sequence>